<dbReference type="PANTHER" id="PTHR11474">
    <property type="entry name" value="TYROSINASE FAMILY MEMBER"/>
    <property type="match status" value="1"/>
</dbReference>
<dbReference type="PANTHER" id="PTHR11474:SF126">
    <property type="entry name" value="TYROSINASE-LIKE PROTEIN TYR-1-RELATED"/>
    <property type="match status" value="1"/>
</dbReference>
<dbReference type="PRINTS" id="PR00759">
    <property type="entry name" value="BASICPTASE"/>
</dbReference>
<dbReference type="InterPro" id="IPR001007">
    <property type="entry name" value="VWF_dom"/>
</dbReference>
<feature type="domain" description="BPTI/Kunitz inhibitor" evidence="5">
    <location>
        <begin position="291"/>
        <end position="341"/>
    </location>
</feature>
<dbReference type="PROSITE" id="PS50279">
    <property type="entry name" value="BPTI_KUNITZ_2"/>
    <property type="match status" value="2"/>
</dbReference>
<evidence type="ECO:0000313" key="7">
    <source>
        <dbReference type="Proteomes" id="UP000245119"/>
    </source>
</evidence>
<dbReference type="Pfam" id="PF00264">
    <property type="entry name" value="Tyrosinase"/>
    <property type="match status" value="1"/>
</dbReference>
<keyword evidence="1" id="KW-0479">Metal-binding</keyword>
<dbReference type="SUPFAM" id="SSF57362">
    <property type="entry name" value="BPTI-like"/>
    <property type="match status" value="2"/>
</dbReference>
<dbReference type="SUPFAM" id="SSF57196">
    <property type="entry name" value="EGF/Laminin"/>
    <property type="match status" value="1"/>
</dbReference>
<dbReference type="InterPro" id="IPR000742">
    <property type="entry name" value="EGF"/>
</dbReference>
<dbReference type="CDD" id="cd00054">
    <property type="entry name" value="EGF_CA"/>
    <property type="match status" value="1"/>
</dbReference>
<dbReference type="Gene3D" id="1.10.1280.10">
    <property type="entry name" value="Di-copper center containing domain from catechol oxidase"/>
    <property type="match status" value="2"/>
</dbReference>
<dbReference type="GO" id="GO:0004867">
    <property type="term" value="F:serine-type endopeptidase inhibitor activity"/>
    <property type="evidence" value="ECO:0007669"/>
    <property type="project" value="InterPro"/>
</dbReference>
<dbReference type="InterPro" id="IPR020901">
    <property type="entry name" value="Prtase_inh_Kunz-CS"/>
</dbReference>
<dbReference type="EMBL" id="PZQS01000006">
    <property type="protein sequence ID" value="PVD28074.1"/>
    <property type="molecule type" value="Genomic_DNA"/>
</dbReference>
<dbReference type="PROSITE" id="PS00280">
    <property type="entry name" value="BPTI_KUNITZ_1"/>
    <property type="match status" value="2"/>
</dbReference>
<name>A0A2T7P3S2_POMCA</name>
<evidence type="ECO:0000259" key="4">
    <source>
        <dbReference type="PROSITE" id="PS50026"/>
    </source>
</evidence>
<keyword evidence="2" id="KW-0186">Copper</keyword>
<evidence type="ECO:0000256" key="2">
    <source>
        <dbReference type="ARBA" id="ARBA00023008"/>
    </source>
</evidence>
<dbReference type="Gene3D" id="2.10.25.10">
    <property type="entry name" value="Laminin"/>
    <property type="match status" value="2"/>
</dbReference>
<dbReference type="SUPFAM" id="SSF57603">
    <property type="entry name" value="FnI-like domain"/>
    <property type="match status" value="1"/>
</dbReference>
<dbReference type="CDD" id="cd00109">
    <property type="entry name" value="Kunitz-type"/>
    <property type="match status" value="2"/>
</dbReference>
<comment type="caution">
    <text evidence="3">Lacks conserved residue(s) required for the propagation of feature annotation.</text>
</comment>
<comment type="caution">
    <text evidence="6">The sequence shown here is derived from an EMBL/GenBank/DDBJ whole genome shotgun (WGS) entry which is preliminary data.</text>
</comment>
<dbReference type="Gene3D" id="2.10.70.10">
    <property type="entry name" value="Complement Module, domain 1"/>
    <property type="match status" value="1"/>
</dbReference>
<dbReference type="InterPro" id="IPR002223">
    <property type="entry name" value="Kunitz_BPTI"/>
</dbReference>
<evidence type="ECO:0000256" key="3">
    <source>
        <dbReference type="PROSITE-ProRule" id="PRU00076"/>
    </source>
</evidence>
<dbReference type="InterPro" id="IPR002227">
    <property type="entry name" value="Tyrosinase_Cu-bd"/>
</dbReference>
<protein>
    <recommendedName>
        <fullName evidence="8">Kielin/chordin-like protein</fullName>
    </recommendedName>
</protein>
<feature type="domain" description="BPTI/Kunitz inhibitor" evidence="5">
    <location>
        <begin position="1039"/>
        <end position="1089"/>
    </location>
</feature>
<organism evidence="6 7">
    <name type="scientific">Pomacea canaliculata</name>
    <name type="common">Golden apple snail</name>
    <dbReference type="NCBI Taxonomy" id="400727"/>
    <lineage>
        <taxon>Eukaryota</taxon>
        <taxon>Metazoa</taxon>
        <taxon>Spiralia</taxon>
        <taxon>Lophotrochozoa</taxon>
        <taxon>Mollusca</taxon>
        <taxon>Gastropoda</taxon>
        <taxon>Caenogastropoda</taxon>
        <taxon>Architaenioglossa</taxon>
        <taxon>Ampullarioidea</taxon>
        <taxon>Ampullariidae</taxon>
        <taxon>Pomacea</taxon>
    </lineage>
</organism>
<feature type="disulfide bond" evidence="3">
    <location>
        <begin position="1022"/>
        <end position="1031"/>
    </location>
</feature>
<dbReference type="SMART" id="SM00131">
    <property type="entry name" value="KU"/>
    <property type="match status" value="2"/>
</dbReference>
<proteinExistence type="predicted"/>
<dbReference type="SMART" id="SM00181">
    <property type="entry name" value="EGF"/>
    <property type="match status" value="2"/>
</dbReference>
<dbReference type="InterPro" id="IPR008922">
    <property type="entry name" value="Di-copper_centre_dom_sf"/>
</dbReference>
<dbReference type="SMART" id="SM00214">
    <property type="entry name" value="VWC"/>
    <property type="match status" value="2"/>
</dbReference>
<feature type="disulfide bond" evidence="3">
    <location>
        <begin position="275"/>
        <end position="284"/>
    </location>
</feature>
<dbReference type="OrthoDB" id="6132182at2759"/>
<dbReference type="Pfam" id="PF00014">
    <property type="entry name" value="Kunitz_BPTI"/>
    <property type="match status" value="2"/>
</dbReference>
<dbReference type="PROSITE" id="PS00022">
    <property type="entry name" value="EGF_1"/>
    <property type="match status" value="2"/>
</dbReference>
<dbReference type="Proteomes" id="UP000245119">
    <property type="component" value="Linkage Group LG6"/>
</dbReference>
<evidence type="ECO:0000256" key="1">
    <source>
        <dbReference type="ARBA" id="ARBA00022723"/>
    </source>
</evidence>
<reference evidence="6 7" key="1">
    <citation type="submission" date="2018-04" db="EMBL/GenBank/DDBJ databases">
        <title>The genome of golden apple snail Pomacea canaliculata provides insight into stress tolerance and invasive adaptation.</title>
        <authorList>
            <person name="Liu C."/>
            <person name="Liu B."/>
            <person name="Ren Y."/>
            <person name="Zhang Y."/>
            <person name="Wang H."/>
            <person name="Li S."/>
            <person name="Jiang F."/>
            <person name="Yin L."/>
            <person name="Zhang G."/>
            <person name="Qian W."/>
            <person name="Fan W."/>
        </authorList>
    </citation>
    <scope>NUCLEOTIDE SEQUENCE [LARGE SCALE GENOMIC DNA]</scope>
    <source>
        <strain evidence="6">SZHN2017</strain>
        <tissue evidence="6">Muscle</tissue>
    </source>
</reference>
<dbReference type="Pfam" id="PF00008">
    <property type="entry name" value="EGF"/>
    <property type="match status" value="2"/>
</dbReference>
<dbReference type="PROSITE" id="PS00498">
    <property type="entry name" value="TYROSINASE_2"/>
    <property type="match status" value="1"/>
</dbReference>
<gene>
    <name evidence="6" type="ORF">C0Q70_10655</name>
</gene>
<keyword evidence="7" id="KW-1185">Reference proteome</keyword>
<sequence>MLINLSYSLTPQLPASPYQPFRSQQPHLAQHKALHPYFLWILLFKGYLGAKSYQRIQMSSVFPAWQWSRLHIEMFNLKLLVRVDCMDNKEMVLRQPLADIPLDIQVWFGQKADHQEGLQGMIFDAELGVHALGDDEGCPVTMNNQLVADQPASATSDFTVRNSMEDRVTFLEQQVAHLSKLNTDLSSRVSYLETCECTPRCSFNGKIFNEGQTWSPDMCTVCQCQNGRPRCSKRLDVPSCISPCMASPCHNIGSCMDLDVFSDIDTRADNFQCQCQPPFTGPTCQVRYNPCIWPVDYGNCNQQLTRYYYDQMSQQCLPFNYTGCGGNVNNYENIQQCVSIAMEGACCYRTFNISKDAVVKNQQQMQILCKVLHLGDCQALHRPQGGLDAMEKGIVAVEETEVVSFYPGLSCEEAGCTAPLKKCTVGQTLYSPGESIHLGCQQCICQENGVLNCSCSQMTMRREIRDMTREEIVRFQQAVAKLRLGADEQVWEQFRDLYMTHRMHASGAPYFLPWHRLFLRQVEQKLQEIDCNIVLPYFDFTTDVGNFGQALVWQANYFGSSGNSSDANCVPDHPFGDPKAWQPCLMRQFDTSVQLPTQVELAMALASDDYMDMSMCLESAVAYVHAYIGGDMMASSGPYDPIFYAVHSFIDMLYWTWQQKPGNKFQFPAAYGNIPLVPFNVLPWQVLDSEASLCVTYALPSKGSSCNITDLSRLIPEHTTHLSPDQKRGDIPVKPEEEIEVVELDLFGYDADGFDLSGFNRFGFNRKVGYNRDGYNRAGYDVVGFDRYGFDEEGYSFDGFNKSGKDREGHEDSTGRFSNAGYDAFCFSRQGLNPQGYDQYGFTEDGYDADFCNFHFHGPFAPLQSFQIFQILRQQTKPFLMSLSRTCPGLSAVPDIWLKQTWVTERKVIAGMVNVELPSSFISVPAQRFCFRTDIFVTACQCDKGIASCQENPCEKATCPAFPEAKCYISFCGECQTRWIHEGKEVDCAITRNFCSPNPCQHGGECIESEWPNEPQQILCVCPPGYDGHRCQYLVEDVCNLPLSTGSCEQQEMKWYYNYKTASCEKFVYTGCQGNANNFPSAAACEARCVAGACCFREPLAVTHHIGFDKDGFNKYGFNVEGVNRLGVKQTVDVGTATGRQRFDQMGYDWQGFDREGFNKQGVNRYGYNRQGYNQDGFNLTGYSHIGEYDGIIDYDSSGYDIEGFNREGFNCHGYNRLGYDVYGTLQGFKYKCRALTRFQCEQLESSQTTVEVVKFTAGKQCSQVVCGEHCGCHHGGKIYSVGEEFRSGCQTCICMDGGETACVCDYSAKRKEVREFTRQEMDQYQAAVRKLTTETGYPSQWFQFASLYASHKPQAVGSPSFLPWHRRFLLEVERALQA</sequence>
<evidence type="ECO:0000259" key="5">
    <source>
        <dbReference type="PROSITE" id="PS50279"/>
    </source>
</evidence>
<evidence type="ECO:0008006" key="8">
    <source>
        <dbReference type="Google" id="ProtNLM"/>
    </source>
</evidence>
<keyword evidence="3" id="KW-0245">EGF-like domain</keyword>
<dbReference type="GO" id="GO:0046872">
    <property type="term" value="F:metal ion binding"/>
    <property type="evidence" value="ECO:0007669"/>
    <property type="project" value="UniProtKB-KW"/>
</dbReference>
<dbReference type="Gene3D" id="4.10.410.10">
    <property type="entry name" value="Pancreatic trypsin inhibitor Kunitz domain"/>
    <property type="match status" value="2"/>
</dbReference>
<dbReference type="InterPro" id="IPR050316">
    <property type="entry name" value="Tyrosinase/Hemocyanin"/>
</dbReference>
<dbReference type="PROSITE" id="PS50026">
    <property type="entry name" value="EGF_3"/>
    <property type="match status" value="2"/>
</dbReference>
<dbReference type="InterPro" id="IPR036880">
    <property type="entry name" value="Kunitz_BPTI_sf"/>
</dbReference>
<feature type="domain" description="EGF-like" evidence="4">
    <location>
        <begin position="991"/>
        <end position="1032"/>
    </location>
</feature>
<feature type="domain" description="EGF-like" evidence="4">
    <location>
        <begin position="241"/>
        <end position="285"/>
    </location>
</feature>
<dbReference type="PROSITE" id="PS01186">
    <property type="entry name" value="EGF_2"/>
    <property type="match status" value="2"/>
</dbReference>
<dbReference type="SUPFAM" id="SSF48056">
    <property type="entry name" value="Di-copper centre-containing domain"/>
    <property type="match status" value="2"/>
</dbReference>
<accession>A0A2T7P3S2</accession>
<dbReference type="GO" id="GO:0016491">
    <property type="term" value="F:oxidoreductase activity"/>
    <property type="evidence" value="ECO:0007669"/>
    <property type="project" value="InterPro"/>
</dbReference>
<evidence type="ECO:0000313" key="6">
    <source>
        <dbReference type="EMBL" id="PVD28074.1"/>
    </source>
</evidence>
<keyword evidence="3" id="KW-1015">Disulfide bond</keyword>